<dbReference type="AlphaFoldDB" id="A0A1J0AE10"/>
<dbReference type="STRING" id="1188229.GlitD10_1856"/>
<keyword evidence="2" id="KW-1185">Reference proteome</keyword>
<dbReference type="EMBL" id="CP017675">
    <property type="protein sequence ID" value="APB34182.1"/>
    <property type="molecule type" value="Genomic_DNA"/>
</dbReference>
<dbReference type="RefSeq" id="WP_157776223.1">
    <property type="nucleotide sequence ID" value="NZ_CP017675.1"/>
</dbReference>
<gene>
    <name evidence="1" type="ORF">GlitD10_1856</name>
</gene>
<dbReference type="Proteomes" id="UP000180235">
    <property type="component" value="Chromosome"/>
</dbReference>
<reference evidence="1 2" key="1">
    <citation type="submission" date="2016-10" db="EMBL/GenBank/DDBJ databases">
        <title>Description of Gloeomargarita lithophora gen. nov., sp. nov., a thylakoid-bearing basal-branching cyanobacterium with intracellular carbonates, and proposal for Gloeomargaritales ord. nov.</title>
        <authorList>
            <person name="Moreira D."/>
            <person name="Tavera R."/>
            <person name="Benzerara K."/>
            <person name="Skouri-Panet F."/>
            <person name="Couradeau E."/>
            <person name="Gerard E."/>
            <person name="Loussert C."/>
            <person name="Novelo E."/>
            <person name="Zivanovic Y."/>
            <person name="Lopez-Garcia P."/>
        </authorList>
    </citation>
    <scope>NUCLEOTIDE SEQUENCE [LARGE SCALE GENOMIC DNA]</scope>
    <source>
        <strain evidence="1 2">D10</strain>
    </source>
</reference>
<accession>A0A1J0AE10</accession>
<sequence>MRWRVGLLVVGMALGWGLTWVPSGLARPTVPARPAPTVVSQNPRGLRVSNRTKQPIRLVLLARKGTGYQESVHWDFAPGEGEREGLSLSLPEGALSLNPGDILVAFSLDGSRRYWGPFVVGTSSKPTRSGEGAEWQLIL</sequence>
<dbReference type="KEGG" id="glt:GlitD10_1856"/>
<proteinExistence type="predicted"/>
<organism evidence="1 2">
    <name type="scientific">Gloeomargarita lithophora Alchichica-D10</name>
    <dbReference type="NCBI Taxonomy" id="1188229"/>
    <lineage>
        <taxon>Bacteria</taxon>
        <taxon>Bacillati</taxon>
        <taxon>Cyanobacteriota</taxon>
        <taxon>Cyanophyceae</taxon>
        <taxon>Gloeomargaritales</taxon>
        <taxon>Gloeomargaritaceae</taxon>
        <taxon>Gloeomargarita</taxon>
    </lineage>
</organism>
<evidence type="ECO:0000313" key="2">
    <source>
        <dbReference type="Proteomes" id="UP000180235"/>
    </source>
</evidence>
<dbReference type="OrthoDB" id="511601at2"/>
<protein>
    <submittedName>
        <fullName evidence="1">Uncharacterized protein</fullName>
    </submittedName>
</protein>
<name>A0A1J0AE10_9CYAN</name>
<evidence type="ECO:0000313" key="1">
    <source>
        <dbReference type="EMBL" id="APB34182.1"/>
    </source>
</evidence>